<dbReference type="InterPro" id="IPR042086">
    <property type="entry name" value="MeTrfase_capping"/>
</dbReference>
<sequence length="141" mass="16076">MISGGRMMLTFIGRSITDPTSKDCCYLWELLAKSLLDLVAKGLVHESDVDSFNTPYYYPCHKIEKLKVNRDFDDSEYKENFGFEKGESGDCIRAITESMLADHFGDTIIDELFTKYAQRVGDHLSHEKIKHASVVLSTTRK</sequence>
<evidence type="ECO:0000313" key="5">
    <source>
        <dbReference type="EMBL" id="KAE8677201.1"/>
    </source>
</evidence>
<dbReference type="GO" id="GO:0008168">
    <property type="term" value="F:methyltransferase activity"/>
    <property type="evidence" value="ECO:0007669"/>
    <property type="project" value="UniProtKB-KW"/>
</dbReference>
<dbReference type="AlphaFoldDB" id="A0A6A2XLH0"/>
<dbReference type="InterPro" id="IPR005299">
    <property type="entry name" value="MeTrfase_7"/>
</dbReference>
<dbReference type="EMBL" id="VEPZ02001364">
    <property type="protein sequence ID" value="KAE8677201.1"/>
    <property type="molecule type" value="Genomic_DNA"/>
</dbReference>
<evidence type="ECO:0000313" key="6">
    <source>
        <dbReference type="Proteomes" id="UP000436088"/>
    </source>
</evidence>
<evidence type="ECO:0000256" key="1">
    <source>
        <dbReference type="ARBA" id="ARBA00022603"/>
    </source>
</evidence>
<dbReference type="PANTHER" id="PTHR31009">
    <property type="entry name" value="S-ADENOSYL-L-METHIONINE:CARBOXYL METHYLTRANSFERASE FAMILY PROTEIN"/>
    <property type="match status" value="1"/>
</dbReference>
<protein>
    <submittedName>
        <fullName evidence="5">Uncharacterized protein</fullName>
    </submittedName>
</protein>
<keyword evidence="4" id="KW-0460">Magnesium</keyword>
<reference evidence="5" key="1">
    <citation type="submission" date="2019-09" db="EMBL/GenBank/DDBJ databases">
        <title>Draft genome information of white flower Hibiscus syriacus.</title>
        <authorList>
            <person name="Kim Y.-M."/>
        </authorList>
    </citation>
    <scope>NUCLEOTIDE SEQUENCE [LARGE SCALE GENOMIC DNA]</scope>
    <source>
        <strain evidence="5">YM2019G1</strain>
    </source>
</reference>
<dbReference type="SUPFAM" id="SSF53335">
    <property type="entry name" value="S-adenosyl-L-methionine-dependent methyltransferases"/>
    <property type="match status" value="1"/>
</dbReference>
<keyword evidence="3" id="KW-0479">Metal-binding</keyword>
<dbReference type="InterPro" id="IPR029063">
    <property type="entry name" value="SAM-dependent_MTases_sf"/>
</dbReference>
<dbReference type="GO" id="GO:0032259">
    <property type="term" value="P:methylation"/>
    <property type="evidence" value="ECO:0007669"/>
    <property type="project" value="UniProtKB-KW"/>
</dbReference>
<keyword evidence="1" id="KW-0489">Methyltransferase</keyword>
<gene>
    <name evidence="5" type="ORF">F3Y22_tig00111542pilonHSYRG00133</name>
</gene>
<name>A0A6A2XLH0_HIBSY</name>
<dbReference type="Pfam" id="PF03492">
    <property type="entry name" value="Methyltransf_7"/>
    <property type="match status" value="1"/>
</dbReference>
<evidence type="ECO:0000256" key="2">
    <source>
        <dbReference type="ARBA" id="ARBA00022679"/>
    </source>
</evidence>
<dbReference type="GO" id="GO:0046872">
    <property type="term" value="F:metal ion binding"/>
    <property type="evidence" value="ECO:0007669"/>
    <property type="project" value="UniProtKB-KW"/>
</dbReference>
<evidence type="ECO:0000256" key="4">
    <source>
        <dbReference type="ARBA" id="ARBA00022842"/>
    </source>
</evidence>
<keyword evidence="2" id="KW-0808">Transferase</keyword>
<proteinExistence type="predicted"/>
<organism evidence="5 6">
    <name type="scientific">Hibiscus syriacus</name>
    <name type="common">Rose of Sharon</name>
    <dbReference type="NCBI Taxonomy" id="106335"/>
    <lineage>
        <taxon>Eukaryota</taxon>
        <taxon>Viridiplantae</taxon>
        <taxon>Streptophyta</taxon>
        <taxon>Embryophyta</taxon>
        <taxon>Tracheophyta</taxon>
        <taxon>Spermatophyta</taxon>
        <taxon>Magnoliopsida</taxon>
        <taxon>eudicotyledons</taxon>
        <taxon>Gunneridae</taxon>
        <taxon>Pentapetalae</taxon>
        <taxon>rosids</taxon>
        <taxon>malvids</taxon>
        <taxon>Malvales</taxon>
        <taxon>Malvaceae</taxon>
        <taxon>Malvoideae</taxon>
        <taxon>Hibiscus</taxon>
    </lineage>
</organism>
<comment type="caution">
    <text evidence="5">The sequence shown here is derived from an EMBL/GenBank/DDBJ whole genome shotgun (WGS) entry which is preliminary data.</text>
</comment>
<evidence type="ECO:0000256" key="3">
    <source>
        <dbReference type="ARBA" id="ARBA00022723"/>
    </source>
</evidence>
<keyword evidence="6" id="KW-1185">Reference proteome</keyword>
<dbReference type="Gene3D" id="1.10.1200.270">
    <property type="entry name" value="Methyltransferase, alpha-helical capping domain"/>
    <property type="match status" value="1"/>
</dbReference>
<dbReference type="Proteomes" id="UP000436088">
    <property type="component" value="Unassembled WGS sequence"/>
</dbReference>
<accession>A0A6A2XLH0</accession>